<dbReference type="AlphaFoldDB" id="A0A378UC01"/>
<feature type="region of interest" description="Disordered" evidence="1">
    <location>
        <begin position="231"/>
        <end position="307"/>
    </location>
</feature>
<reference evidence="3 4" key="1">
    <citation type="submission" date="2018-06" db="EMBL/GenBank/DDBJ databases">
        <authorList>
            <consortium name="Pathogen Informatics"/>
            <person name="Doyle S."/>
        </authorList>
    </citation>
    <scope>NUCLEOTIDE SEQUENCE [LARGE SCALE GENOMIC DNA]</scope>
    <source>
        <strain evidence="3 4">NCTC7911</strain>
    </source>
</reference>
<dbReference type="EMBL" id="UGQC01000005">
    <property type="protein sequence ID" value="STZ74908.1"/>
    <property type="molecule type" value="Genomic_DNA"/>
</dbReference>
<sequence length="307" mass="34935">MSKIFDDLNEWFSGTNRKTTKSKTPAGSGGGSQSRRSANKPITKAVKIQKTTNAIKAVNNKVPQVIVKISGSSKGVDKAQAHADYVGRNGEVELEDQDGNKYKGKEQQKDVLGSWKAQGMHETHNTGTKREAFNFVFSMPKGTNPEAMKEAVKNLVREEFDGHKYVLAQHLDTDSPHVHVIVNATNDRGERLNPRKQDLHNYRVNFVEKLREQGIVATATRRIHQFKYREGYRQSELHSSKRAGQGVPRKREPNKKEMKSIEQTHESISQQYRDYTQSLTGDHRELKREIDKLVKSKSKLKDKEQGR</sequence>
<accession>A0A378UC01</accession>
<feature type="domain" description="MobA/VirD2-like nuclease" evidence="2">
    <location>
        <begin position="120"/>
        <end position="214"/>
    </location>
</feature>
<feature type="compositionally biased region" description="Basic and acidic residues" evidence="1">
    <location>
        <begin position="249"/>
        <end position="265"/>
    </location>
</feature>
<proteinExistence type="predicted"/>
<evidence type="ECO:0000313" key="4">
    <source>
        <dbReference type="Proteomes" id="UP000254107"/>
    </source>
</evidence>
<name>A0A378UC01_MORLA</name>
<dbReference type="InterPro" id="IPR005094">
    <property type="entry name" value="Endonuclease_MobA/VirD2"/>
</dbReference>
<evidence type="ECO:0000259" key="2">
    <source>
        <dbReference type="Pfam" id="PF03432"/>
    </source>
</evidence>
<feature type="compositionally biased region" description="Basic and acidic residues" evidence="1">
    <location>
        <begin position="281"/>
        <end position="307"/>
    </location>
</feature>
<dbReference type="Proteomes" id="UP000254107">
    <property type="component" value="Unassembled WGS sequence"/>
</dbReference>
<keyword evidence="4" id="KW-1185">Reference proteome</keyword>
<dbReference type="Pfam" id="PF03432">
    <property type="entry name" value="Relaxase"/>
    <property type="match status" value="1"/>
</dbReference>
<feature type="region of interest" description="Disordered" evidence="1">
    <location>
        <begin position="1"/>
        <end position="43"/>
    </location>
</feature>
<evidence type="ECO:0000256" key="1">
    <source>
        <dbReference type="SAM" id="MobiDB-lite"/>
    </source>
</evidence>
<organism evidence="3 4">
    <name type="scientific">Moraxella lacunata</name>
    <dbReference type="NCBI Taxonomy" id="477"/>
    <lineage>
        <taxon>Bacteria</taxon>
        <taxon>Pseudomonadati</taxon>
        <taxon>Pseudomonadota</taxon>
        <taxon>Gammaproteobacteria</taxon>
        <taxon>Moraxellales</taxon>
        <taxon>Moraxellaceae</taxon>
        <taxon>Moraxella</taxon>
    </lineage>
</organism>
<dbReference type="Gene3D" id="3.30.930.30">
    <property type="match status" value="1"/>
</dbReference>
<gene>
    <name evidence="3" type="ORF">NCTC7911_03089</name>
</gene>
<feature type="compositionally biased region" description="Polar residues" evidence="1">
    <location>
        <begin position="12"/>
        <end position="25"/>
    </location>
</feature>
<evidence type="ECO:0000313" key="3">
    <source>
        <dbReference type="EMBL" id="STZ74908.1"/>
    </source>
</evidence>
<protein>
    <submittedName>
        <fullName evidence="3">Relaxase/Mobilisation nuclease domain</fullName>
    </submittedName>
</protein>
<feature type="compositionally biased region" description="Polar residues" evidence="1">
    <location>
        <begin position="266"/>
        <end position="280"/>
    </location>
</feature>